<proteinExistence type="inferred from homology"/>
<evidence type="ECO:0000313" key="17">
    <source>
        <dbReference type="Proteomes" id="UP000268162"/>
    </source>
</evidence>
<dbReference type="GO" id="GO:0042729">
    <property type="term" value="C:DASH complex"/>
    <property type="evidence" value="ECO:0007669"/>
    <property type="project" value="InterPro"/>
</dbReference>
<dbReference type="GO" id="GO:1990758">
    <property type="term" value="P:mitotic sister chromatid biorientation"/>
    <property type="evidence" value="ECO:0007669"/>
    <property type="project" value="TreeGrafter"/>
</dbReference>
<evidence type="ECO:0000256" key="2">
    <source>
        <dbReference type="ARBA" id="ARBA00004186"/>
    </source>
</evidence>
<evidence type="ECO:0000256" key="8">
    <source>
        <dbReference type="ARBA" id="ARBA00022701"/>
    </source>
</evidence>
<evidence type="ECO:0000256" key="12">
    <source>
        <dbReference type="ARBA" id="ARBA00023242"/>
    </source>
</evidence>
<evidence type="ECO:0000256" key="9">
    <source>
        <dbReference type="ARBA" id="ARBA00022829"/>
    </source>
</evidence>
<dbReference type="Pfam" id="PF08653">
    <property type="entry name" value="DASH_Dam1"/>
    <property type="match status" value="1"/>
</dbReference>
<keyword evidence="13" id="KW-0137">Centromere</keyword>
<keyword evidence="17" id="KW-1185">Reference proteome</keyword>
<dbReference type="AlphaFoldDB" id="A0A4P9ZKW5"/>
<evidence type="ECO:0000256" key="5">
    <source>
        <dbReference type="ARBA" id="ARBA00020497"/>
    </source>
</evidence>
<evidence type="ECO:0000256" key="13">
    <source>
        <dbReference type="ARBA" id="ARBA00023328"/>
    </source>
</evidence>
<keyword evidence="11" id="KW-0206">Cytoskeleton</keyword>
<keyword evidence="7" id="KW-0963">Cytoplasm</keyword>
<sequence length="209" mass="23214">MNFLDYIEGPLEDMAVKMSDLQDNMRTLQALNEQFVQFNVSFGTFLQGIKANTRIVDFPEAPLPESYDLAHPAPVEAPPSPIASPTPLPEEPEPALLESRLRPPSVTQTGRPPASKSRASSQRTKPDRKPASISIKKIMDSLPSRFHDQPHKGHIDMIVKGLFKNKDGLYLHDVIREAAISRTKAIDYLNVLVQSGHLIKLSQKVSADL</sequence>
<dbReference type="GO" id="GO:0044732">
    <property type="term" value="C:mitotic spindle pole body"/>
    <property type="evidence" value="ECO:0007669"/>
    <property type="project" value="TreeGrafter"/>
</dbReference>
<name>A0A4P9ZKW5_9FUNG</name>
<evidence type="ECO:0000313" key="16">
    <source>
        <dbReference type="EMBL" id="RKP33212.1"/>
    </source>
</evidence>
<feature type="region of interest" description="Disordered" evidence="15">
    <location>
        <begin position="67"/>
        <end position="132"/>
    </location>
</feature>
<keyword evidence="9" id="KW-0159">Chromosome partition</keyword>
<dbReference type="STRING" id="215637.A0A4P9ZKW5"/>
<feature type="compositionally biased region" description="Low complexity" evidence="15">
    <location>
        <begin position="94"/>
        <end position="104"/>
    </location>
</feature>
<evidence type="ECO:0000256" key="14">
    <source>
        <dbReference type="ARBA" id="ARBA00030453"/>
    </source>
</evidence>
<evidence type="ECO:0000256" key="15">
    <source>
        <dbReference type="SAM" id="MobiDB-lite"/>
    </source>
</evidence>
<dbReference type="Proteomes" id="UP000268162">
    <property type="component" value="Unassembled WGS sequence"/>
</dbReference>
<evidence type="ECO:0000256" key="11">
    <source>
        <dbReference type="ARBA" id="ARBA00023212"/>
    </source>
</evidence>
<reference evidence="17" key="1">
    <citation type="journal article" date="2018" name="Nat. Microbiol.">
        <title>Leveraging single-cell genomics to expand the fungal tree of life.</title>
        <authorList>
            <person name="Ahrendt S.R."/>
            <person name="Quandt C.A."/>
            <person name="Ciobanu D."/>
            <person name="Clum A."/>
            <person name="Salamov A."/>
            <person name="Andreopoulos B."/>
            <person name="Cheng J.F."/>
            <person name="Woyke T."/>
            <person name="Pelin A."/>
            <person name="Henrissat B."/>
            <person name="Reynolds N.K."/>
            <person name="Benny G.L."/>
            <person name="Smith M.E."/>
            <person name="James T.Y."/>
            <person name="Grigoriev I.V."/>
        </authorList>
    </citation>
    <scope>NUCLEOTIDE SEQUENCE [LARGE SCALE GENOMIC DNA]</scope>
    <source>
        <strain evidence="17">RSA 468</strain>
    </source>
</reference>
<evidence type="ECO:0000256" key="1">
    <source>
        <dbReference type="ARBA" id="ARBA00004123"/>
    </source>
</evidence>
<evidence type="ECO:0000256" key="4">
    <source>
        <dbReference type="ARBA" id="ARBA00010073"/>
    </source>
</evidence>
<evidence type="ECO:0000256" key="10">
    <source>
        <dbReference type="ARBA" id="ARBA00022838"/>
    </source>
</evidence>
<dbReference type="InterPro" id="IPR013962">
    <property type="entry name" value="DASH_Dam1"/>
</dbReference>
<evidence type="ECO:0000256" key="3">
    <source>
        <dbReference type="ARBA" id="ARBA00004629"/>
    </source>
</evidence>
<keyword evidence="6" id="KW-0158">Chromosome</keyword>
<organism evidence="16 17">
    <name type="scientific">Dimargaris cristalligena</name>
    <dbReference type="NCBI Taxonomy" id="215637"/>
    <lineage>
        <taxon>Eukaryota</taxon>
        <taxon>Fungi</taxon>
        <taxon>Fungi incertae sedis</taxon>
        <taxon>Zoopagomycota</taxon>
        <taxon>Kickxellomycotina</taxon>
        <taxon>Dimargaritomycetes</taxon>
        <taxon>Dimargaritales</taxon>
        <taxon>Dimargaritaceae</taxon>
        <taxon>Dimargaris</taxon>
    </lineage>
</organism>
<dbReference type="EMBL" id="ML004192">
    <property type="protein sequence ID" value="RKP33212.1"/>
    <property type="molecule type" value="Genomic_DNA"/>
</dbReference>
<keyword evidence="10" id="KW-0995">Kinetochore</keyword>
<gene>
    <name evidence="16" type="ORF">BJ085DRAFT_40699</name>
</gene>
<evidence type="ECO:0000256" key="7">
    <source>
        <dbReference type="ARBA" id="ARBA00022490"/>
    </source>
</evidence>
<accession>A0A4P9ZKW5</accession>
<dbReference type="PANTHER" id="PTHR28113:SF1">
    <property type="entry name" value="DASH COMPLEX SUBUNIT DAM1"/>
    <property type="match status" value="1"/>
</dbReference>
<feature type="compositionally biased region" description="Pro residues" evidence="15">
    <location>
        <begin position="75"/>
        <end position="89"/>
    </location>
</feature>
<comment type="subcellular location">
    <subcellularLocation>
        <location evidence="3">Chromosome</location>
        <location evidence="3">Centromere</location>
        <location evidence="3">Kinetochore</location>
    </subcellularLocation>
    <subcellularLocation>
        <location evidence="2">Cytoplasm</location>
        <location evidence="2">Cytoskeleton</location>
        <location evidence="2">Spindle</location>
    </subcellularLocation>
    <subcellularLocation>
        <location evidence="1">Nucleus</location>
    </subcellularLocation>
</comment>
<dbReference type="PANTHER" id="PTHR28113">
    <property type="entry name" value="DASH COMPLEX SUBUNIT DAM1"/>
    <property type="match status" value="1"/>
</dbReference>
<comment type="similarity">
    <text evidence="4">Belongs to the DASH complex DAM1 family.</text>
</comment>
<evidence type="ECO:0000256" key="6">
    <source>
        <dbReference type="ARBA" id="ARBA00022454"/>
    </source>
</evidence>
<dbReference type="GO" id="GO:1990537">
    <property type="term" value="C:mitotic spindle polar microtubule"/>
    <property type="evidence" value="ECO:0007669"/>
    <property type="project" value="TreeGrafter"/>
</dbReference>
<keyword evidence="12" id="KW-0539">Nucleus</keyword>
<protein>
    <recommendedName>
        <fullName evidence="5">DASH complex subunit DAM1</fullName>
    </recommendedName>
    <alternativeName>
        <fullName evidence="14">Outer kinetochore protein DAM1</fullName>
    </alternativeName>
</protein>
<keyword evidence="8" id="KW-0493">Microtubule</keyword>